<dbReference type="EMBL" id="SWKU01000021">
    <property type="protein sequence ID" value="KAF2997888.1"/>
    <property type="molecule type" value="Genomic_DNA"/>
</dbReference>
<feature type="compositionally biased region" description="Low complexity" evidence="5">
    <location>
        <begin position="137"/>
        <end position="156"/>
    </location>
</feature>
<keyword evidence="1" id="KW-0479">Metal-binding</keyword>
<dbReference type="SUPFAM" id="SSF57850">
    <property type="entry name" value="RING/U-box"/>
    <property type="match status" value="1"/>
</dbReference>
<dbReference type="SMART" id="SM00184">
    <property type="entry name" value="RING"/>
    <property type="match status" value="1"/>
</dbReference>
<evidence type="ECO:0000256" key="1">
    <source>
        <dbReference type="ARBA" id="ARBA00022723"/>
    </source>
</evidence>
<dbReference type="GO" id="GO:0008270">
    <property type="term" value="F:zinc ion binding"/>
    <property type="evidence" value="ECO:0007669"/>
    <property type="project" value="UniProtKB-KW"/>
</dbReference>
<dbReference type="InterPro" id="IPR001841">
    <property type="entry name" value="Znf_RING"/>
</dbReference>
<feature type="compositionally biased region" description="Low complexity" evidence="5">
    <location>
        <begin position="101"/>
        <end position="122"/>
    </location>
</feature>
<name>A0A9P4W7Y4_CURKU</name>
<feature type="domain" description="RING-type" evidence="6">
    <location>
        <begin position="19"/>
        <end position="65"/>
    </location>
</feature>
<keyword evidence="8" id="KW-1185">Reference proteome</keyword>
<feature type="compositionally biased region" description="Basic residues" evidence="5">
    <location>
        <begin position="123"/>
        <end position="136"/>
    </location>
</feature>
<evidence type="ECO:0000313" key="7">
    <source>
        <dbReference type="EMBL" id="KAF2997888.1"/>
    </source>
</evidence>
<organism evidence="7 8">
    <name type="scientific">Curvularia kusanoi</name>
    <name type="common">Cochliobolus kusanoi</name>
    <dbReference type="NCBI Taxonomy" id="90978"/>
    <lineage>
        <taxon>Eukaryota</taxon>
        <taxon>Fungi</taxon>
        <taxon>Dikarya</taxon>
        <taxon>Ascomycota</taxon>
        <taxon>Pezizomycotina</taxon>
        <taxon>Dothideomycetes</taxon>
        <taxon>Pleosporomycetidae</taxon>
        <taxon>Pleosporales</taxon>
        <taxon>Pleosporineae</taxon>
        <taxon>Pleosporaceae</taxon>
        <taxon>Curvularia</taxon>
    </lineage>
</organism>
<evidence type="ECO:0000313" key="8">
    <source>
        <dbReference type="Proteomes" id="UP000801428"/>
    </source>
</evidence>
<protein>
    <recommendedName>
        <fullName evidence="6">RING-type domain-containing protein</fullName>
    </recommendedName>
</protein>
<evidence type="ECO:0000256" key="4">
    <source>
        <dbReference type="PROSITE-ProRule" id="PRU00175"/>
    </source>
</evidence>
<dbReference type="Pfam" id="PF13639">
    <property type="entry name" value="zf-RING_2"/>
    <property type="match status" value="1"/>
</dbReference>
<dbReference type="Gene3D" id="3.30.40.10">
    <property type="entry name" value="Zinc/RING finger domain, C3HC4 (zinc finger)"/>
    <property type="match status" value="1"/>
</dbReference>
<dbReference type="GO" id="GO:0061630">
    <property type="term" value="F:ubiquitin protein ligase activity"/>
    <property type="evidence" value="ECO:0007669"/>
    <property type="project" value="TreeGrafter"/>
</dbReference>
<dbReference type="InterPro" id="IPR050731">
    <property type="entry name" value="HRD1_E3_ubiq-ligases"/>
</dbReference>
<reference evidence="7" key="1">
    <citation type="submission" date="2019-04" db="EMBL/GenBank/DDBJ databases">
        <title>Sequencing of skin fungus with MAO and IRED activity.</title>
        <authorList>
            <person name="Marsaioli A.J."/>
            <person name="Bonatto J.M.C."/>
            <person name="Reis Junior O."/>
        </authorList>
    </citation>
    <scope>NUCLEOTIDE SEQUENCE</scope>
    <source>
        <strain evidence="7">30M1</strain>
    </source>
</reference>
<proteinExistence type="predicted"/>
<evidence type="ECO:0000259" key="6">
    <source>
        <dbReference type="PROSITE" id="PS50089"/>
    </source>
</evidence>
<dbReference type="Proteomes" id="UP000801428">
    <property type="component" value="Unassembled WGS sequence"/>
</dbReference>
<comment type="caution">
    <text evidence="7">The sequence shown here is derived from an EMBL/GenBank/DDBJ whole genome shotgun (WGS) entry which is preliminary data.</text>
</comment>
<evidence type="ECO:0000256" key="3">
    <source>
        <dbReference type="ARBA" id="ARBA00022833"/>
    </source>
</evidence>
<dbReference type="GO" id="GO:0043161">
    <property type="term" value="P:proteasome-mediated ubiquitin-dependent protein catabolic process"/>
    <property type="evidence" value="ECO:0007669"/>
    <property type="project" value="TreeGrafter"/>
</dbReference>
<accession>A0A9P4W7Y4</accession>
<evidence type="ECO:0000256" key="5">
    <source>
        <dbReference type="SAM" id="MobiDB-lite"/>
    </source>
</evidence>
<feature type="region of interest" description="Disordered" evidence="5">
    <location>
        <begin position="99"/>
        <end position="156"/>
    </location>
</feature>
<keyword evidence="3" id="KW-0862">Zinc</keyword>
<keyword evidence="2 4" id="KW-0863">Zinc-finger</keyword>
<evidence type="ECO:0000256" key="2">
    <source>
        <dbReference type="ARBA" id="ARBA00022771"/>
    </source>
</evidence>
<dbReference type="GO" id="GO:0012505">
    <property type="term" value="C:endomembrane system"/>
    <property type="evidence" value="ECO:0007669"/>
    <property type="project" value="TreeGrafter"/>
</dbReference>
<gene>
    <name evidence="7" type="ORF">E8E13_004004</name>
</gene>
<dbReference type="OrthoDB" id="3800265at2759"/>
<dbReference type="PANTHER" id="PTHR22763">
    <property type="entry name" value="RING ZINC FINGER PROTEIN"/>
    <property type="match status" value="1"/>
</dbReference>
<sequence length="279" mass="32236">MPPGISQQDFLTSLEEITCPICLQSFDDTHYPVSIDGCRHIFGVDCLKIWAQSDSDNYNTCPTCRAVLFGQSSYELQQLTDQEFELYRRQQANDEQFVVRQQSTEPQQLIQQQQPNEQQQPNGRRRRRRRGGRRHNQSSQNLANPNNVQPVQQGQQQVAQRPAYWASWILQQQQGQQQSAQRPAYWAESGSLSAEELVMVLTDPHETADLEPEWLAWLASEVLFHRQEQDQEWEDTLDEVHTYDVLAHHVLLDGGEESLMHKFLSYAVKETITAILTGN</sequence>
<dbReference type="PROSITE" id="PS50089">
    <property type="entry name" value="ZF_RING_2"/>
    <property type="match status" value="1"/>
</dbReference>
<dbReference type="AlphaFoldDB" id="A0A9P4W7Y4"/>
<dbReference type="InterPro" id="IPR013083">
    <property type="entry name" value="Znf_RING/FYVE/PHD"/>
</dbReference>